<dbReference type="Gene3D" id="3.40.30.10">
    <property type="entry name" value="Glutaredoxin"/>
    <property type="match status" value="1"/>
</dbReference>
<dbReference type="InterPro" id="IPR052565">
    <property type="entry name" value="Glutaredoxin-like_YDR286C"/>
</dbReference>
<gene>
    <name evidence="2" type="ORF">VE01_06575</name>
</gene>
<organism evidence="2 3">
    <name type="scientific">Pseudogymnoascus verrucosus</name>
    <dbReference type="NCBI Taxonomy" id="342668"/>
    <lineage>
        <taxon>Eukaryota</taxon>
        <taxon>Fungi</taxon>
        <taxon>Dikarya</taxon>
        <taxon>Ascomycota</taxon>
        <taxon>Pezizomycotina</taxon>
        <taxon>Leotiomycetes</taxon>
        <taxon>Thelebolales</taxon>
        <taxon>Thelebolaceae</taxon>
        <taxon>Pseudogymnoascus</taxon>
    </lineage>
</organism>
<evidence type="ECO:0000313" key="3">
    <source>
        <dbReference type="Proteomes" id="UP000091956"/>
    </source>
</evidence>
<protein>
    <recommendedName>
        <fullName evidence="1">Glutaredoxin-like protein</fullName>
    </recommendedName>
</protein>
<evidence type="ECO:0000256" key="1">
    <source>
        <dbReference type="RuleBase" id="RU363082"/>
    </source>
</evidence>
<comment type="similarity">
    <text evidence="1">Belongs to the glutaredoxin family.</text>
</comment>
<dbReference type="SUPFAM" id="SSF52833">
    <property type="entry name" value="Thioredoxin-like"/>
    <property type="match status" value="1"/>
</dbReference>
<keyword evidence="1" id="KW-0249">Electron transport</keyword>
<dbReference type="GeneID" id="28839961"/>
<dbReference type="Proteomes" id="UP000091956">
    <property type="component" value="Unassembled WGS sequence"/>
</dbReference>
<reference evidence="3" key="2">
    <citation type="journal article" date="2018" name="Nat. Commun.">
        <title>Extreme sensitivity to ultraviolet light in the fungal pathogen causing white-nose syndrome of bats.</title>
        <authorList>
            <person name="Palmer J.M."/>
            <person name="Drees K.P."/>
            <person name="Foster J.T."/>
            <person name="Lindner D.L."/>
        </authorList>
    </citation>
    <scope>NUCLEOTIDE SEQUENCE [LARGE SCALE GENOMIC DNA]</scope>
    <source>
        <strain evidence="3">UAMH 10579</strain>
    </source>
</reference>
<dbReference type="EMBL" id="KV460236">
    <property type="protein sequence ID" value="OBT95322.2"/>
    <property type="molecule type" value="Genomic_DNA"/>
</dbReference>
<dbReference type="PANTHER" id="PTHR33558:SF1">
    <property type="entry name" value="GLUTAREDOXIN-LIKE PROTEIN C5ORF63 HOMOLOG"/>
    <property type="match status" value="1"/>
</dbReference>
<proteinExistence type="inferred from homology"/>
<dbReference type="AlphaFoldDB" id="A0A1B8GHJ4"/>
<keyword evidence="1" id="KW-0813">Transport</keyword>
<reference evidence="2 3" key="1">
    <citation type="submission" date="2016-03" db="EMBL/GenBank/DDBJ databases">
        <title>Comparative genomics of Pseudogymnoascus destructans, the fungus causing white-nose syndrome of bats.</title>
        <authorList>
            <person name="Palmer J.M."/>
            <person name="Drees K.P."/>
            <person name="Foster J.T."/>
            <person name="Lindner D.L."/>
        </authorList>
    </citation>
    <scope>NUCLEOTIDE SEQUENCE [LARGE SCALE GENOMIC DNA]</scope>
    <source>
        <strain evidence="2 3">UAMH 10579</strain>
    </source>
</reference>
<dbReference type="InterPro" id="IPR008554">
    <property type="entry name" value="Glutaredoxin-like"/>
</dbReference>
<name>A0A1B8GHJ4_9PEZI</name>
<sequence>MRAATRLFQACRITFFTRDGCKLCTDAKQTLSDVWDVRPFVYREINVMKPDQTVWRNLYEFDTPVIHVTNASSPEEDPELSGKAKKLMHRFTAEEVQKKMNDAEAPP</sequence>
<dbReference type="RefSeq" id="XP_059319581.1">
    <property type="nucleotide sequence ID" value="XM_059463811.1"/>
</dbReference>
<dbReference type="InterPro" id="IPR036249">
    <property type="entry name" value="Thioredoxin-like_sf"/>
</dbReference>
<keyword evidence="3" id="KW-1185">Reference proteome</keyword>
<dbReference type="PANTHER" id="PTHR33558">
    <property type="entry name" value="GLUTAREDOXIN-LIKE PROTEIN C5ORF63 HOMOLOG"/>
    <property type="match status" value="1"/>
</dbReference>
<evidence type="ECO:0000313" key="2">
    <source>
        <dbReference type="EMBL" id="OBT95322.2"/>
    </source>
</evidence>
<dbReference type="Pfam" id="PF05768">
    <property type="entry name" value="Glrx-like"/>
    <property type="match status" value="1"/>
</dbReference>
<accession>A0A1B8GHJ4</accession>